<evidence type="ECO:0000313" key="2">
    <source>
        <dbReference type="Proteomes" id="UP001209540"/>
    </source>
</evidence>
<dbReference type="EMBL" id="JAIXMP010000075">
    <property type="protein sequence ID" value="KAI9243346.1"/>
    <property type="molecule type" value="Genomic_DNA"/>
</dbReference>
<reference evidence="1" key="1">
    <citation type="journal article" date="2022" name="IScience">
        <title>Evolution of zygomycete secretomes and the origins of terrestrial fungal ecologies.</title>
        <authorList>
            <person name="Chang Y."/>
            <person name="Wang Y."/>
            <person name="Mondo S."/>
            <person name="Ahrendt S."/>
            <person name="Andreopoulos W."/>
            <person name="Barry K."/>
            <person name="Beard J."/>
            <person name="Benny G.L."/>
            <person name="Blankenship S."/>
            <person name="Bonito G."/>
            <person name="Cuomo C."/>
            <person name="Desiro A."/>
            <person name="Gervers K.A."/>
            <person name="Hundley H."/>
            <person name="Kuo A."/>
            <person name="LaButti K."/>
            <person name="Lang B.F."/>
            <person name="Lipzen A."/>
            <person name="O'Donnell K."/>
            <person name="Pangilinan J."/>
            <person name="Reynolds N."/>
            <person name="Sandor L."/>
            <person name="Smith M.E."/>
            <person name="Tsang A."/>
            <person name="Grigoriev I.V."/>
            <person name="Stajich J.E."/>
            <person name="Spatafora J.W."/>
        </authorList>
    </citation>
    <scope>NUCLEOTIDE SEQUENCE</scope>
    <source>
        <strain evidence="1">RSA 2281</strain>
    </source>
</reference>
<proteinExistence type="predicted"/>
<sequence>MLWHVLIVTPAPPNIFTKIRTICRDYLVSGYPSISFDRLCLPRSKGRLGILDPSTQQLALQSYWIHGLFGSGPPTFIYPYLLFIITQHAFSPSLFHSFFTNTPYTQFPISV</sequence>
<dbReference type="AlphaFoldDB" id="A0AAD5P6V2"/>
<comment type="caution">
    <text evidence="1">The sequence shown here is derived from an EMBL/GenBank/DDBJ whole genome shotgun (WGS) entry which is preliminary data.</text>
</comment>
<keyword evidence="2" id="KW-1185">Reference proteome</keyword>
<name>A0AAD5P6V2_9FUNG</name>
<organism evidence="1 2">
    <name type="scientific">Phascolomyces articulosus</name>
    <dbReference type="NCBI Taxonomy" id="60185"/>
    <lineage>
        <taxon>Eukaryota</taxon>
        <taxon>Fungi</taxon>
        <taxon>Fungi incertae sedis</taxon>
        <taxon>Mucoromycota</taxon>
        <taxon>Mucoromycotina</taxon>
        <taxon>Mucoromycetes</taxon>
        <taxon>Mucorales</taxon>
        <taxon>Lichtheimiaceae</taxon>
        <taxon>Phascolomyces</taxon>
    </lineage>
</organism>
<dbReference type="Proteomes" id="UP001209540">
    <property type="component" value="Unassembled WGS sequence"/>
</dbReference>
<reference evidence="1" key="2">
    <citation type="submission" date="2023-02" db="EMBL/GenBank/DDBJ databases">
        <authorList>
            <consortium name="DOE Joint Genome Institute"/>
            <person name="Mondo S.J."/>
            <person name="Chang Y."/>
            <person name="Wang Y."/>
            <person name="Ahrendt S."/>
            <person name="Andreopoulos W."/>
            <person name="Barry K."/>
            <person name="Beard J."/>
            <person name="Benny G.L."/>
            <person name="Blankenship S."/>
            <person name="Bonito G."/>
            <person name="Cuomo C."/>
            <person name="Desiro A."/>
            <person name="Gervers K.A."/>
            <person name="Hundley H."/>
            <person name="Kuo A."/>
            <person name="LaButti K."/>
            <person name="Lang B.F."/>
            <person name="Lipzen A."/>
            <person name="O'Donnell K."/>
            <person name="Pangilinan J."/>
            <person name="Reynolds N."/>
            <person name="Sandor L."/>
            <person name="Smith M.W."/>
            <person name="Tsang A."/>
            <person name="Grigoriev I.V."/>
            <person name="Stajich J.E."/>
            <person name="Spatafora J.W."/>
        </authorList>
    </citation>
    <scope>NUCLEOTIDE SEQUENCE</scope>
    <source>
        <strain evidence="1">RSA 2281</strain>
    </source>
</reference>
<protein>
    <submittedName>
        <fullName evidence="1">Uncharacterized protein</fullName>
    </submittedName>
</protein>
<evidence type="ECO:0000313" key="1">
    <source>
        <dbReference type="EMBL" id="KAI9243346.1"/>
    </source>
</evidence>
<accession>A0AAD5P6V2</accession>
<gene>
    <name evidence="1" type="ORF">BDA99DRAFT_530652</name>
</gene>